<dbReference type="RefSeq" id="WP_407655290.1">
    <property type="nucleotide sequence ID" value="NZ_CP130454.1"/>
</dbReference>
<keyword evidence="3" id="KW-0963">Cytoplasm</keyword>
<sequence>MSVFGQSDVSITVPVANATHLRHILGVRDEHLRLLQRELGTRIIAKEGSLVVFGPEPQVRWAAEVLQQMVSVVERGGTLSPADVRYLLNLARKGEIQEAEDLFAEAVFVTDRGKRIVPKTLGQLRYVEAVKKHDLVFAIGVAGTGKTFLAVAMALAALKQRQVSRIILARPAVEAGEKLGFLPGDIYEKVDPYMRPLYDALYDLLDYDKVQRLIERRVIEVIPLAYMRGRTFNDAFIVLDEAQNATSLQMKMVLTRLGFNAKMVVTGDITQIDLPKGVKSGLVEVQEILKGVEGVAFVYLTESDVVRHPLVQKIVAAYDAWEKKRRAPELERGEKHGD</sequence>
<evidence type="ECO:0000313" key="10">
    <source>
        <dbReference type="Proteomes" id="UP001204798"/>
    </source>
</evidence>
<keyword evidence="7" id="KW-0812">Transmembrane</keyword>
<keyword evidence="10" id="KW-1185">Reference proteome</keyword>
<evidence type="ECO:0000256" key="6">
    <source>
        <dbReference type="ARBA" id="ARBA00039970"/>
    </source>
</evidence>
<evidence type="ECO:0000256" key="7">
    <source>
        <dbReference type="SAM" id="Phobius"/>
    </source>
</evidence>
<accession>A0ABT2EL61</accession>
<gene>
    <name evidence="9" type="ORF">M2350_001080</name>
</gene>
<protein>
    <recommendedName>
        <fullName evidence="6">PhoH-like protein</fullName>
    </recommendedName>
</protein>
<dbReference type="InterPro" id="IPR051451">
    <property type="entry name" value="PhoH2-like"/>
</dbReference>
<evidence type="ECO:0000256" key="1">
    <source>
        <dbReference type="ARBA" id="ARBA00004496"/>
    </source>
</evidence>
<keyword evidence="5" id="KW-0067">ATP-binding</keyword>
<evidence type="ECO:0000256" key="3">
    <source>
        <dbReference type="ARBA" id="ARBA00022490"/>
    </source>
</evidence>
<name>A0ABT2EL61_9BACT</name>
<evidence type="ECO:0000256" key="5">
    <source>
        <dbReference type="ARBA" id="ARBA00022840"/>
    </source>
</evidence>
<dbReference type="PANTHER" id="PTHR30473:SF1">
    <property type="entry name" value="PHOH-LIKE PROTEIN"/>
    <property type="match status" value="1"/>
</dbReference>
<dbReference type="PANTHER" id="PTHR30473">
    <property type="entry name" value="PROTEIN PHOH"/>
    <property type="match status" value="1"/>
</dbReference>
<evidence type="ECO:0000313" key="9">
    <source>
        <dbReference type="EMBL" id="MCS3918680.1"/>
    </source>
</evidence>
<evidence type="ECO:0000256" key="4">
    <source>
        <dbReference type="ARBA" id="ARBA00022741"/>
    </source>
</evidence>
<feature type="transmembrane region" description="Helical" evidence="7">
    <location>
        <begin position="135"/>
        <end position="158"/>
    </location>
</feature>
<proteinExistence type="inferred from homology"/>
<dbReference type="Gene3D" id="3.40.50.300">
    <property type="entry name" value="P-loop containing nucleotide triphosphate hydrolases"/>
    <property type="match status" value="1"/>
</dbReference>
<keyword evidence="7" id="KW-1133">Transmembrane helix</keyword>
<evidence type="ECO:0000256" key="2">
    <source>
        <dbReference type="ARBA" id="ARBA00010393"/>
    </source>
</evidence>
<dbReference type="EMBL" id="JANUCP010000002">
    <property type="protein sequence ID" value="MCS3918680.1"/>
    <property type="molecule type" value="Genomic_DNA"/>
</dbReference>
<dbReference type="SUPFAM" id="SSF52540">
    <property type="entry name" value="P-loop containing nucleoside triphosphate hydrolases"/>
    <property type="match status" value="1"/>
</dbReference>
<reference evidence="9 10" key="1">
    <citation type="submission" date="2022-08" db="EMBL/GenBank/DDBJ databases">
        <title>Bacterial and archaeal communities from various locations to study Microbial Dark Matter (Phase II).</title>
        <authorList>
            <person name="Stepanauskas R."/>
        </authorList>
    </citation>
    <scope>NUCLEOTIDE SEQUENCE [LARGE SCALE GENOMIC DNA]</scope>
    <source>
        <strain evidence="9 10">PD1</strain>
    </source>
</reference>
<dbReference type="InterPro" id="IPR003714">
    <property type="entry name" value="PhoH"/>
</dbReference>
<feature type="domain" description="PhoH-like protein" evidence="8">
    <location>
        <begin position="116"/>
        <end position="319"/>
    </location>
</feature>
<dbReference type="Pfam" id="PF02562">
    <property type="entry name" value="PhoH"/>
    <property type="match status" value="1"/>
</dbReference>
<dbReference type="Proteomes" id="UP001204798">
    <property type="component" value="Unassembled WGS sequence"/>
</dbReference>
<keyword evidence="4" id="KW-0547">Nucleotide-binding</keyword>
<comment type="similarity">
    <text evidence="2">Belongs to the PhoH family.</text>
</comment>
<comment type="caution">
    <text evidence="9">The sequence shown here is derived from an EMBL/GenBank/DDBJ whole genome shotgun (WGS) entry which is preliminary data.</text>
</comment>
<evidence type="ECO:0000259" key="8">
    <source>
        <dbReference type="Pfam" id="PF02562"/>
    </source>
</evidence>
<organism evidence="9 10">
    <name type="scientific">Candidatus Fervidibacter sacchari</name>
    <dbReference type="NCBI Taxonomy" id="1448929"/>
    <lineage>
        <taxon>Bacteria</taxon>
        <taxon>Candidatus Fervidibacterota</taxon>
        <taxon>Candidatus Fervidibacter</taxon>
    </lineage>
</organism>
<comment type="subcellular location">
    <subcellularLocation>
        <location evidence="1">Cytoplasm</location>
    </subcellularLocation>
</comment>
<dbReference type="InterPro" id="IPR027417">
    <property type="entry name" value="P-loop_NTPase"/>
</dbReference>
<keyword evidence="7" id="KW-0472">Membrane</keyword>